<proteinExistence type="predicted"/>
<keyword evidence="2" id="KW-1185">Reference proteome</keyword>
<protein>
    <submittedName>
        <fullName evidence="1">Uncharacterized protein</fullName>
    </submittedName>
</protein>
<name>A0A139H5M9_9PEZI</name>
<evidence type="ECO:0000313" key="2">
    <source>
        <dbReference type="Proteomes" id="UP000070133"/>
    </source>
</evidence>
<organism evidence="1 2">
    <name type="scientific">Pseudocercospora eumusae</name>
    <dbReference type="NCBI Taxonomy" id="321146"/>
    <lineage>
        <taxon>Eukaryota</taxon>
        <taxon>Fungi</taxon>
        <taxon>Dikarya</taxon>
        <taxon>Ascomycota</taxon>
        <taxon>Pezizomycotina</taxon>
        <taxon>Dothideomycetes</taxon>
        <taxon>Dothideomycetidae</taxon>
        <taxon>Mycosphaerellales</taxon>
        <taxon>Mycosphaerellaceae</taxon>
        <taxon>Pseudocercospora</taxon>
    </lineage>
</organism>
<dbReference type="AlphaFoldDB" id="A0A139H5M9"/>
<gene>
    <name evidence="1" type="ORF">AC578_4349</name>
</gene>
<evidence type="ECO:0000313" key="1">
    <source>
        <dbReference type="EMBL" id="KXS97785.1"/>
    </source>
</evidence>
<dbReference type="Proteomes" id="UP000070133">
    <property type="component" value="Unassembled WGS sequence"/>
</dbReference>
<sequence>MGQSKKAKEQELAQYLQAFAGLTINQLKSQATDEPDGKFKFGSNEKVLALRHAVKYVYTDKVPPTLDVFLDLVTNVIPVPVQHGLDAAEACMEGVRRLITHVIEVATKQRLIHSDDSGNGVWVVHVSNHLIGWDGTGGWKAIKTPSLFANGPVQRNEFASYQKILPDVTSDESWATIIRNAMHQFASTRSQATPLSNNANIMSPPRVAKSTALTIANPPATSSTYQPSSFTDQSAQEQHNQMIAHEAFTRYLFRHNRETRVAGVQPPQHVLKSFYWNEEGPGKLPGHDYVHWALQMLTEGHLTAEDFQGPLPAVEGE</sequence>
<reference evidence="1 2" key="1">
    <citation type="submission" date="2015-07" db="EMBL/GenBank/DDBJ databases">
        <title>Comparative genomics of the Sigatoka disease complex on banana suggests a link between parallel evolutionary changes in Pseudocercospora fijiensis and Pseudocercospora eumusae and increased virulence on the banana host.</title>
        <authorList>
            <person name="Chang T.-C."/>
            <person name="Salvucci A."/>
            <person name="Crous P.W."/>
            <person name="Stergiopoulos I."/>
        </authorList>
    </citation>
    <scope>NUCLEOTIDE SEQUENCE [LARGE SCALE GENOMIC DNA]</scope>
    <source>
        <strain evidence="1 2">CBS 114824</strain>
    </source>
</reference>
<comment type="caution">
    <text evidence="1">The sequence shown here is derived from an EMBL/GenBank/DDBJ whole genome shotgun (WGS) entry which is preliminary data.</text>
</comment>
<dbReference type="EMBL" id="LFZN01000133">
    <property type="protein sequence ID" value="KXS97785.1"/>
    <property type="molecule type" value="Genomic_DNA"/>
</dbReference>
<dbReference type="OrthoDB" id="3648839at2759"/>
<accession>A0A139H5M9</accession>